<gene>
    <name evidence="3" type="ORF">WKW77_13850</name>
</gene>
<dbReference type="Proteomes" id="UP001365846">
    <property type="component" value="Unassembled WGS sequence"/>
</dbReference>
<feature type="signal peptide" evidence="2">
    <location>
        <begin position="1"/>
        <end position="34"/>
    </location>
</feature>
<feature type="compositionally biased region" description="Basic and acidic residues" evidence="1">
    <location>
        <begin position="53"/>
        <end position="62"/>
    </location>
</feature>
<name>A0ABU8VFR6_9BURK</name>
<dbReference type="EMBL" id="JBBKZU010000005">
    <property type="protein sequence ID" value="MEJ8812161.1"/>
    <property type="molecule type" value="Genomic_DNA"/>
</dbReference>
<evidence type="ECO:0000256" key="2">
    <source>
        <dbReference type="SAM" id="SignalP"/>
    </source>
</evidence>
<evidence type="ECO:0000256" key="1">
    <source>
        <dbReference type="SAM" id="MobiDB-lite"/>
    </source>
</evidence>
<feature type="region of interest" description="Disordered" evidence="1">
    <location>
        <begin position="48"/>
        <end position="106"/>
    </location>
</feature>
<organism evidence="3 4">
    <name type="scientific">Variovorax ureilyticus</name>
    <dbReference type="NCBI Taxonomy" id="1836198"/>
    <lineage>
        <taxon>Bacteria</taxon>
        <taxon>Pseudomonadati</taxon>
        <taxon>Pseudomonadota</taxon>
        <taxon>Betaproteobacteria</taxon>
        <taxon>Burkholderiales</taxon>
        <taxon>Comamonadaceae</taxon>
        <taxon>Variovorax</taxon>
    </lineage>
</organism>
<evidence type="ECO:0000313" key="4">
    <source>
        <dbReference type="Proteomes" id="UP001365846"/>
    </source>
</evidence>
<dbReference type="RefSeq" id="WP_340357420.1">
    <property type="nucleotide sequence ID" value="NZ_JBBKZU010000005.1"/>
</dbReference>
<sequence>MISRNTNQTPISARAAACLAALAAGMLLTPAAFASDSKVLGGIERGANATGRGIEHGADATRRGVNNTAEKASAPVRRWGENLGRKLPHGSHHAASPAVGPQGNAP</sequence>
<protein>
    <submittedName>
        <fullName evidence="3">Uncharacterized protein</fullName>
    </submittedName>
</protein>
<keyword evidence="2" id="KW-0732">Signal</keyword>
<proteinExistence type="predicted"/>
<accession>A0ABU8VFR6</accession>
<keyword evidence="4" id="KW-1185">Reference proteome</keyword>
<evidence type="ECO:0000313" key="3">
    <source>
        <dbReference type="EMBL" id="MEJ8812161.1"/>
    </source>
</evidence>
<reference evidence="3 4" key="1">
    <citation type="submission" date="2024-03" db="EMBL/GenBank/DDBJ databases">
        <title>Novel species of the genus Variovorax.</title>
        <authorList>
            <person name="Liu Q."/>
            <person name="Xin Y.-H."/>
        </authorList>
    </citation>
    <scope>NUCLEOTIDE SEQUENCE [LARGE SCALE GENOMIC DNA]</scope>
    <source>
        <strain evidence="3 4">KACC 18899</strain>
    </source>
</reference>
<comment type="caution">
    <text evidence="3">The sequence shown here is derived from an EMBL/GenBank/DDBJ whole genome shotgun (WGS) entry which is preliminary data.</text>
</comment>
<feature type="chain" id="PRO_5047142335" evidence="2">
    <location>
        <begin position="35"/>
        <end position="106"/>
    </location>
</feature>